<dbReference type="HOGENOM" id="CLU_1228503_0_0_6"/>
<gene>
    <name evidence="1" type="ORF">YC6258_04801</name>
</gene>
<dbReference type="KEGG" id="gsn:YC6258_04801"/>
<reference evidence="1 2" key="1">
    <citation type="submission" date="2014-01" db="EMBL/GenBank/DDBJ databases">
        <title>Full genme sequencing of cellulolytic bacterium Gynuella sunshinyii YC6258T gen. nov., sp. nov.</title>
        <authorList>
            <person name="Khan H."/>
            <person name="Chung E.J."/>
            <person name="Chung Y.R."/>
        </authorList>
    </citation>
    <scope>NUCLEOTIDE SEQUENCE [LARGE SCALE GENOMIC DNA]</scope>
    <source>
        <strain evidence="1 2">YC6258</strain>
    </source>
</reference>
<accession>A0A0C5VU54</accession>
<evidence type="ECO:0008006" key="3">
    <source>
        <dbReference type="Google" id="ProtNLM"/>
    </source>
</evidence>
<dbReference type="EMBL" id="CP007142">
    <property type="protein sequence ID" value="AJQ96833.1"/>
    <property type="molecule type" value="Genomic_DNA"/>
</dbReference>
<name>A0A0C5VU54_9GAMM</name>
<dbReference type="AlphaFoldDB" id="A0A0C5VU54"/>
<organism evidence="1 2">
    <name type="scientific">Gynuella sunshinyii YC6258</name>
    <dbReference type="NCBI Taxonomy" id="1445510"/>
    <lineage>
        <taxon>Bacteria</taxon>
        <taxon>Pseudomonadati</taxon>
        <taxon>Pseudomonadota</taxon>
        <taxon>Gammaproteobacteria</taxon>
        <taxon>Oceanospirillales</taxon>
        <taxon>Saccharospirillaceae</taxon>
        <taxon>Gynuella</taxon>
    </lineage>
</organism>
<protein>
    <recommendedName>
        <fullName evidence="3">Outer membrane protein beta-barrel domain-containing protein</fullName>
    </recommendedName>
</protein>
<dbReference type="STRING" id="1445510.YC6258_04801"/>
<proteinExistence type="predicted"/>
<keyword evidence="2" id="KW-1185">Reference proteome</keyword>
<evidence type="ECO:0000313" key="2">
    <source>
        <dbReference type="Proteomes" id="UP000032266"/>
    </source>
</evidence>
<sequence>MHLRIQAGMTWVLSMENSFTMEFSFMKRFLPAVSVVLFGLSAHGQSADYYSHNDQYGYHERKGLYLSAGAGISSTTMEVEMDGMTADTQIDGNTGLQTAFKIGGSITPNVQLYYGRFASFGTFENAIDGSDEAYVTGLMGLGINLFAKDSNFFAEGLVGISDLTLLDESESLDPDVGFSIGLGYQVAKYVEISGRAMFYSVEDPDVDGLEYSLSQIGLTVSFCLY</sequence>
<dbReference type="Proteomes" id="UP000032266">
    <property type="component" value="Chromosome"/>
</dbReference>
<evidence type="ECO:0000313" key="1">
    <source>
        <dbReference type="EMBL" id="AJQ96833.1"/>
    </source>
</evidence>